<feature type="compositionally biased region" description="Basic and acidic residues" evidence="1">
    <location>
        <begin position="1"/>
        <end position="18"/>
    </location>
</feature>
<accession>A0A8W8MPB0</accession>
<keyword evidence="3" id="KW-1185">Reference proteome</keyword>
<dbReference type="EnsemblMetazoa" id="G34496.1">
    <property type="protein sequence ID" value="G34496.1:cds"/>
    <property type="gene ID" value="G34496"/>
</dbReference>
<feature type="region of interest" description="Disordered" evidence="1">
    <location>
        <begin position="1"/>
        <end position="34"/>
    </location>
</feature>
<evidence type="ECO:0000313" key="3">
    <source>
        <dbReference type="Proteomes" id="UP000005408"/>
    </source>
</evidence>
<dbReference type="AlphaFoldDB" id="A0A8W8MPB0"/>
<name>A0A8W8MPB0_MAGGI</name>
<evidence type="ECO:0000313" key="2">
    <source>
        <dbReference type="EnsemblMetazoa" id="G34496.1:cds"/>
    </source>
</evidence>
<organism evidence="2 3">
    <name type="scientific">Magallana gigas</name>
    <name type="common">Pacific oyster</name>
    <name type="synonym">Crassostrea gigas</name>
    <dbReference type="NCBI Taxonomy" id="29159"/>
    <lineage>
        <taxon>Eukaryota</taxon>
        <taxon>Metazoa</taxon>
        <taxon>Spiralia</taxon>
        <taxon>Lophotrochozoa</taxon>
        <taxon>Mollusca</taxon>
        <taxon>Bivalvia</taxon>
        <taxon>Autobranchia</taxon>
        <taxon>Pteriomorphia</taxon>
        <taxon>Ostreida</taxon>
        <taxon>Ostreoidea</taxon>
        <taxon>Ostreidae</taxon>
        <taxon>Magallana</taxon>
    </lineage>
</organism>
<reference evidence="2" key="1">
    <citation type="submission" date="2022-08" db="UniProtKB">
        <authorList>
            <consortium name="EnsemblMetazoa"/>
        </authorList>
    </citation>
    <scope>IDENTIFICATION</scope>
    <source>
        <strain evidence="2">05x7-T-G4-1.051#20</strain>
    </source>
</reference>
<proteinExistence type="predicted"/>
<evidence type="ECO:0000256" key="1">
    <source>
        <dbReference type="SAM" id="MobiDB-lite"/>
    </source>
</evidence>
<dbReference type="Proteomes" id="UP000005408">
    <property type="component" value="Unassembled WGS sequence"/>
</dbReference>
<sequence length="117" mass="13331">MIRCRGNEKESSCAKQRPEQLVGNNEENKSNGRSQSVLVLSNVQELRSACEKARNVKLSRSKMDVWCTPFVKEVQCCQKLSNIQRTQAETNLKLNRILELIETPSQEISGLRQLQTP</sequence>
<protein>
    <submittedName>
        <fullName evidence="2">Uncharacterized protein</fullName>
    </submittedName>
</protein>